<dbReference type="OMA" id="CCTSTRQ"/>
<name>A0A3B3DHT0_ORYME</name>
<sequence>VSKKSTKTYILTNSSSEELLTQTTGAQSVVQGQTVSIRCKSSRSPGYNFNWYLQKQGEVPKLLVCCTSTRQSGVSDRFSGSNSGLDYTLTISGAEDAAVYYCQKKDSLTVSK</sequence>
<dbReference type="PANTHER" id="PTHR23267">
    <property type="entry name" value="IMMUNOGLOBULIN LIGHT CHAIN"/>
    <property type="match status" value="1"/>
</dbReference>
<organism evidence="2 3">
    <name type="scientific">Oryzias melastigma</name>
    <name type="common">Marine medaka</name>
    <dbReference type="NCBI Taxonomy" id="30732"/>
    <lineage>
        <taxon>Eukaryota</taxon>
        <taxon>Metazoa</taxon>
        <taxon>Chordata</taxon>
        <taxon>Craniata</taxon>
        <taxon>Vertebrata</taxon>
        <taxon>Euteleostomi</taxon>
        <taxon>Actinopterygii</taxon>
        <taxon>Neopterygii</taxon>
        <taxon>Teleostei</taxon>
        <taxon>Neoteleostei</taxon>
        <taxon>Acanthomorphata</taxon>
        <taxon>Ovalentaria</taxon>
        <taxon>Atherinomorphae</taxon>
        <taxon>Beloniformes</taxon>
        <taxon>Adrianichthyidae</taxon>
        <taxon>Oryziinae</taxon>
        <taxon>Oryzias</taxon>
    </lineage>
</organism>
<accession>A0A3B3DHT0</accession>
<evidence type="ECO:0000313" key="2">
    <source>
        <dbReference type="Ensembl" id="ENSOMEP00000029652.1"/>
    </source>
</evidence>
<dbReference type="InterPro" id="IPR036179">
    <property type="entry name" value="Ig-like_dom_sf"/>
</dbReference>
<proteinExistence type="predicted"/>
<dbReference type="InterPro" id="IPR003599">
    <property type="entry name" value="Ig_sub"/>
</dbReference>
<dbReference type="InterPro" id="IPR013106">
    <property type="entry name" value="Ig_V-set"/>
</dbReference>
<dbReference type="InterPro" id="IPR007110">
    <property type="entry name" value="Ig-like_dom"/>
</dbReference>
<protein>
    <recommendedName>
        <fullName evidence="1">Ig-like domain-containing protein</fullName>
    </recommendedName>
</protein>
<dbReference type="FunFam" id="2.60.40.10:FF:001230">
    <property type="entry name" value="Immunoglobulin kappa variable 8-16"/>
    <property type="match status" value="1"/>
</dbReference>
<dbReference type="GeneTree" id="ENSGT01080000257344"/>
<evidence type="ECO:0000313" key="3">
    <source>
        <dbReference type="Proteomes" id="UP000261560"/>
    </source>
</evidence>
<dbReference type="SUPFAM" id="SSF48726">
    <property type="entry name" value="Immunoglobulin"/>
    <property type="match status" value="1"/>
</dbReference>
<dbReference type="Gene3D" id="2.60.40.10">
    <property type="entry name" value="Immunoglobulins"/>
    <property type="match status" value="1"/>
</dbReference>
<reference evidence="2" key="2">
    <citation type="submission" date="2025-09" db="UniProtKB">
        <authorList>
            <consortium name="Ensembl"/>
        </authorList>
    </citation>
    <scope>IDENTIFICATION</scope>
</reference>
<keyword evidence="3" id="KW-1185">Reference proteome</keyword>
<dbReference type="SMART" id="SM00406">
    <property type="entry name" value="IGv"/>
    <property type="match status" value="1"/>
</dbReference>
<dbReference type="Ensembl" id="ENSOMET00000019338.1">
    <property type="protein sequence ID" value="ENSOMEP00000029652.1"/>
    <property type="gene ID" value="ENSOMEG00000013455.1"/>
</dbReference>
<dbReference type="Proteomes" id="UP000261560">
    <property type="component" value="Unplaced"/>
</dbReference>
<reference evidence="2" key="1">
    <citation type="submission" date="2025-08" db="UniProtKB">
        <authorList>
            <consortium name="Ensembl"/>
        </authorList>
    </citation>
    <scope>IDENTIFICATION</scope>
</reference>
<feature type="domain" description="Ig-like" evidence="1">
    <location>
        <begin position="17"/>
        <end position="112"/>
    </location>
</feature>
<dbReference type="InterPro" id="IPR050150">
    <property type="entry name" value="IgV_Light_Chain"/>
</dbReference>
<dbReference type="PROSITE" id="PS50835">
    <property type="entry name" value="IG_LIKE"/>
    <property type="match status" value="1"/>
</dbReference>
<dbReference type="Pfam" id="PF07686">
    <property type="entry name" value="V-set"/>
    <property type="match status" value="1"/>
</dbReference>
<dbReference type="SMART" id="SM00409">
    <property type="entry name" value="IG"/>
    <property type="match status" value="1"/>
</dbReference>
<dbReference type="AlphaFoldDB" id="A0A3B3DHT0"/>
<dbReference type="InterPro" id="IPR013783">
    <property type="entry name" value="Ig-like_fold"/>
</dbReference>
<evidence type="ECO:0000259" key="1">
    <source>
        <dbReference type="PROSITE" id="PS50835"/>
    </source>
</evidence>